<dbReference type="RefSeq" id="WP_338450992.1">
    <property type="nucleotide sequence ID" value="NZ_CP137640.1"/>
</dbReference>
<protein>
    <submittedName>
        <fullName evidence="4">CBS domain-containing protein</fullName>
    </submittedName>
</protein>
<feature type="domain" description="CBS" evidence="3">
    <location>
        <begin position="92"/>
        <end position="154"/>
    </location>
</feature>
<evidence type="ECO:0000313" key="5">
    <source>
        <dbReference type="Proteomes" id="UP001357223"/>
    </source>
</evidence>
<feature type="domain" description="CBS" evidence="3">
    <location>
        <begin position="7"/>
        <end position="64"/>
    </location>
</feature>
<organism evidence="4 5">
    <name type="scientific">Niallia oryzisoli</name>
    <dbReference type="NCBI Taxonomy" id="1737571"/>
    <lineage>
        <taxon>Bacteria</taxon>
        <taxon>Bacillati</taxon>
        <taxon>Bacillota</taxon>
        <taxon>Bacilli</taxon>
        <taxon>Bacillales</taxon>
        <taxon>Bacillaceae</taxon>
        <taxon>Niallia</taxon>
    </lineage>
</organism>
<evidence type="ECO:0000313" key="4">
    <source>
        <dbReference type="EMBL" id="WVX82088.1"/>
    </source>
</evidence>
<dbReference type="Proteomes" id="UP001357223">
    <property type="component" value="Chromosome"/>
</dbReference>
<reference evidence="4 5" key="1">
    <citation type="submission" date="2023-10" db="EMBL/GenBank/DDBJ databases">
        <title>Niallia locisalis sp.nov. isolated from a salt pond sample.</title>
        <authorList>
            <person name="Li X.-J."/>
            <person name="Dong L."/>
        </authorList>
    </citation>
    <scope>NUCLEOTIDE SEQUENCE [LARGE SCALE GENOMIC DNA]</scope>
    <source>
        <strain evidence="4 5">DSM 29761</strain>
    </source>
</reference>
<dbReference type="EMBL" id="CP137640">
    <property type="protein sequence ID" value="WVX82088.1"/>
    <property type="molecule type" value="Genomic_DNA"/>
</dbReference>
<dbReference type="InterPro" id="IPR051257">
    <property type="entry name" value="Diverse_CBS-Domain"/>
</dbReference>
<dbReference type="PANTHER" id="PTHR43080:SF2">
    <property type="entry name" value="CBS DOMAIN-CONTAINING PROTEIN"/>
    <property type="match status" value="1"/>
</dbReference>
<evidence type="ECO:0000256" key="1">
    <source>
        <dbReference type="ARBA" id="ARBA00023122"/>
    </source>
</evidence>
<dbReference type="Pfam" id="PF00571">
    <property type="entry name" value="CBS"/>
    <property type="match status" value="2"/>
</dbReference>
<name>A0ABZ2CGE1_9BACI</name>
<dbReference type="SMART" id="SM00116">
    <property type="entry name" value="CBS"/>
    <property type="match status" value="2"/>
</dbReference>
<sequence>MEVRDFMIRKIFTVKPSDTVRELLHILNSNRIGGVPVVDDNDHLVGMVSDGDVLRYLAPKPLGIAGLVYIIEDGDMEDVLQEKLNTPVKEIMTKRNILYVSPDEEFEMAIRLLSKHHFKKLPVVNGAGRVVGVISRGDLINNISKRLLQPDNELFSLFG</sequence>
<dbReference type="InterPro" id="IPR000644">
    <property type="entry name" value="CBS_dom"/>
</dbReference>
<dbReference type="SUPFAM" id="SSF54631">
    <property type="entry name" value="CBS-domain pair"/>
    <property type="match status" value="1"/>
</dbReference>
<dbReference type="Gene3D" id="3.10.580.10">
    <property type="entry name" value="CBS-domain"/>
    <property type="match status" value="1"/>
</dbReference>
<dbReference type="CDD" id="cd04586">
    <property type="entry name" value="CBS_pair_BON_assoc"/>
    <property type="match status" value="1"/>
</dbReference>
<keyword evidence="1 2" id="KW-0129">CBS domain</keyword>
<accession>A0ABZ2CGE1</accession>
<evidence type="ECO:0000256" key="2">
    <source>
        <dbReference type="PROSITE-ProRule" id="PRU00703"/>
    </source>
</evidence>
<dbReference type="InterPro" id="IPR046342">
    <property type="entry name" value="CBS_dom_sf"/>
</dbReference>
<gene>
    <name evidence="4" type="ORF">R4Z09_03460</name>
</gene>
<dbReference type="PANTHER" id="PTHR43080">
    <property type="entry name" value="CBS DOMAIN-CONTAINING PROTEIN CBSX3, MITOCHONDRIAL"/>
    <property type="match status" value="1"/>
</dbReference>
<dbReference type="PROSITE" id="PS51371">
    <property type="entry name" value="CBS"/>
    <property type="match status" value="2"/>
</dbReference>
<keyword evidence="5" id="KW-1185">Reference proteome</keyword>
<proteinExistence type="predicted"/>
<evidence type="ECO:0000259" key="3">
    <source>
        <dbReference type="PROSITE" id="PS51371"/>
    </source>
</evidence>